<sequence length="129" mass="14156">MMRPPPLDLLPDRLQVPVRHRRRLVDGRCVLQRADSHPRLQDVPIQRLDRRRRVLVPPRQVPVFHPVGVAVASLAPYASRAGGLFVHEQCLTSPTACGRGAGGSHDSGSRGPPAPLAPRSQDILVYCGR</sequence>
<organism evidence="2 3">
    <name type="scientific">Dichomitus squalens</name>
    <dbReference type="NCBI Taxonomy" id="114155"/>
    <lineage>
        <taxon>Eukaryota</taxon>
        <taxon>Fungi</taxon>
        <taxon>Dikarya</taxon>
        <taxon>Basidiomycota</taxon>
        <taxon>Agaricomycotina</taxon>
        <taxon>Agaricomycetes</taxon>
        <taxon>Polyporales</taxon>
        <taxon>Polyporaceae</taxon>
        <taxon>Dichomitus</taxon>
    </lineage>
</organism>
<reference evidence="2 3" key="1">
    <citation type="submission" date="2019-01" db="EMBL/GenBank/DDBJ databases">
        <title>Draft genome sequences of three monokaryotic isolates of the white-rot basidiomycete fungus Dichomitus squalens.</title>
        <authorList>
            <consortium name="DOE Joint Genome Institute"/>
            <person name="Lopez S.C."/>
            <person name="Andreopoulos B."/>
            <person name="Pangilinan J."/>
            <person name="Lipzen A."/>
            <person name="Riley R."/>
            <person name="Ahrendt S."/>
            <person name="Ng V."/>
            <person name="Barry K."/>
            <person name="Daum C."/>
            <person name="Grigoriev I.V."/>
            <person name="Hilden K.S."/>
            <person name="Makela M.R."/>
            <person name="de Vries R.P."/>
        </authorList>
    </citation>
    <scope>NUCLEOTIDE SEQUENCE [LARGE SCALE GENOMIC DNA]</scope>
    <source>
        <strain evidence="2 3">CBS 464.89</strain>
    </source>
</reference>
<proteinExistence type="predicted"/>
<evidence type="ECO:0000313" key="2">
    <source>
        <dbReference type="EMBL" id="TBU56668.1"/>
    </source>
</evidence>
<dbReference type="EMBL" id="ML145147">
    <property type="protein sequence ID" value="TBU56668.1"/>
    <property type="molecule type" value="Genomic_DNA"/>
</dbReference>
<gene>
    <name evidence="2" type="ORF">BD310DRAFT_930810</name>
</gene>
<name>A0A4V2K7M1_9APHY</name>
<dbReference type="Proteomes" id="UP000292082">
    <property type="component" value="Unassembled WGS sequence"/>
</dbReference>
<evidence type="ECO:0000313" key="3">
    <source>
        <dbReference type="Proteomes" id="UP000292082"/>
    </source>
</evidence>
<protein>
    <submittedName>
        <fullName evidence="2">Uncharacterized protein</fullName>
    </submittedName>
</protein>
<feature type="region of interest" description="Disordered" evidence="1">
    <location>
        <begin position="96"/>
        <end position="119"/>
    </location>
</feature>
<dbReference type="AlphaFoldDB" id="A0A4V2K7M1"/>
<evidence type="ECO:0000256" key="1">
    <source>
        <dbReference type="SAM" id="MobiDB-lite"/>
    </source>
</evidence>
<keyword evidence="3" id="KW-1185">Reference proteome</keyword>
<accession>A0A4V2K7M1</accession>